<dbReference type="PANTHER" id="PTHR42834">
    <property type="entry name" value="ENDONUCLEASE/EXONUCLEASE/PHOSPHATASE FAMILY PROTEIN (AFU_ORTHOLOGUE AFUA_3G09210)"/>
    <property type="match status" value="1"/>
</dbReference>
<dbReference type="SUPFAM" id="SSF141072">
    <property type="entry name" value="CalX-like"/>
    <property type="match status" value="1"/>
</dbReference>
<dbReference type="PROSITE" id="PS51841">
    <property type="entry name" value="LTD"/>
    <property type="match status" value="1"/>
</dbReference>
<evidence type="ECO:0000313" key="4">
    <source>
        <dbReference type="EMBL" id="NYH43583.1"/>
    </source>
</evidence>
<dbReference type="EMBL" id="JACCHK010000001">
    <property type="protein sequence ID" value="NYH43583.1"/>
    <property type="molecule type" value="Genomic_DNA"/>
</dbReference>
<dbReference type="InterPro" id="IPR006311">
    <property type="entry name" value="TAT_signal"/>
</dbReference>
<sequence length="1092" mass="112771">MRPRRSIAALATATAAVTITALGVAPTAASAAPTDLFISEYVEGSSNNKAIELFNGTGAAVDLAAGGYQLQLYFNGSTTATTIALTGSVAAGDAFVFASASAGAAILAQADQTTGASLLNGDDAIVLRRGTTVLDSIGQVGVDPGTEWGAGTTSTADNTLRRLPTVAAGDTDPTDAFDPAAQWAGFPVDTFDGLGAHTVDGGGPADVPATLTCGGPLVTAAGTAATREVTATDPDDTIVDLAVTGISPTPTTGSITRTAVTPAEGVGGTARATVGTSADLTAGAYTVTLTATDADGGTASCALVVQVTRELTVGEVQGPTTDAESGPSDRSPLAPASGNGTSSTLYDVRGVITQLTLARTSAGAEQHGFFLQSRTGDTDGDPTSSDGIFVFMGAFTSLVGGYVPAVGDEVVLRARVSEYFGFTQLSGASLVRRIAGGLAVDTAVEVTDAVPPAEVTDAQRFWERHEGARMRVRAGSGAVSGRDVFSSTADAELWVVDRDDPLLDRADPYTRRVFRDSHPLDNDPTRRFDDGNGQRTLFGSMGVKATAGDSAALLPPARTFDTLRVDAVGGVYYSFEKYGVQVERAEFAAGADPSKNNPPKPADRSQEVAVATYNVENLYDYRDDPFDGCDFTGNAGCPGVNPPFDYVPSSEADYRQQLGALADQIVKDLHAPDLILVQEAEDQDICTVSGTTLSCGDTDNADGAPDSIQELALTVAAAGGPAYAAAYDRTGADARGITAAFLYRTDRLSLAAATANDPLLGSAPTVQYRAAGLPANADVQNPKALNAVLPSDVDTSTGRDGSNVFTRAPQLGKFTVAAAPGSTERFTLYALSNHYSSGPDSRVGQRREQARYGAAIVTAIEAADQTARVVYGGDLNVFPRPDDPIATGSQPTPSDQLAPLYEAGLHNLWDNLVADVPASAYSYSFEGQAQTLDHLFVNDALYGDLVQVRAAHINADWPAEFTGDGSRGSSDHDPQVARFRSRASLTVADTTVVEGNQGTRRLTFTATVSRPLSQPVLLCATTVGLTAQGGSDFDPYAGCKVLAAGQTSVAFPVSVRGDRKREADEKLTLLVAGVPGLRLADPLAVGTITNDD</sequence>
<comment type="caution">
    <text evidence="4">The sequence shown here is derived from an EMBL/GenBank/DDBJ whole genome shotgun (WGS) entry which is preliminary data.</text>
</comment>
<evidence type="ECO:0000256" key="1">
    <source>
        <dbReference type="SAM" id="MobiDB-lite"/>
    </source>
</evidence>
<name>A0A7Y9X3P7_9ACTN</name>
<dbReference type="Proteomes" id="UP000523545">
    <property type="component" value="Unassembled WGS sequence"/>
</dbReference>
<evidence type="ECO:0000259" key="3">
    <source>
        <dbReference type="PROSITE" id="PS51841"/>
    </source>
</evidence>
<feature type="chain" id="PRO_5031234916" description="LTD domain-containing protein" evidence="2">
    <location>
        <begin position="32"/>
        <end position="1092"/>
    </location>
</feature>
<reference evidence="4 5" key="1">
    <citation type="submission" date="2020-07" db="EMBL/GenBank/DDBJ databases">
        <title>Sequencing the genomes of 1000 actinobacteria strains.</title>
        <authorList>
            <person name="Klenk H.-P."/>
        </authorList>
    </citation>
    <scope>NUCLEOTIDE SEQUENCE [LARGE SCALE GENOMIC DNA]</scope>
    <source>
        <strain evidence="4 5">DSM 45876</strain>
    </source>
</reference>
<dbReference type="Gene3D" id="3.60.10.10">
    <property type="entry name" value="Endonuclease/exonuclease/phosphatase"/>
    <property type="match status" value="1"/>
</dbReference>
<gene>
    <name evidence="4" type="ORF">HNR22_003310</name>
</gene>
<feature type="compositionally biased region" description="Basic and acidic residues" evidence="1">
    <location>
        <begin position="515"/>
        <end position="532"/>
    </location>
</feature>
<dbReference type="InterPro" id="IPR001322">
    <property type="entry name" value="Lamin_tail_dom"/>
</dbReference>
<protein>
    <recommendedName>
        <fullName evidence="3">LTD domain-containing protein</fullName>
    </recommendedName>
</protein>
<dbReference type="Gene3D" id="2.60.40.2030">
    <property type="match status" value="1"/>
</dbReference>
<proteinExistence type="predicted"/>
<dbReference type="CDD" id="cd04486">
    <property type="entry name" value="YhcR_OBF_like"/>
    <property type="match status" value="1"/>
</dbReference>
<dbReference type="AlphaFoldDB" id="A0A7Y9X3P7"/>
<accession>A0A7Y9X3P7</accession>
<dbReference type="SUPFAM" id="SSF56219">
    <property type="entry name" value="DNase I-like"/>
    <property type="match status" value="1"/>
</dbReference>
<dbReference type="PROSITE" id="PS51318">
    <property type="entry name" value="TAT"/>
    <property type="match status" value="1"/>
</dbReference>
<dbReference type="Pfam" id="PF00932">
    <property type="entry name" value="LTD"/>
    <property type="match status" value="1"/>
</dbReference>
<feature type="signal peptide" evidence="2">
    <location>
        <begin position="1"/>
        <end position="31"/>
    </location>
</feature>
<dbReference type="RefSeq" id="WP_179781101.1">
    <property type="nucleotide sequence ID" value="NZ_JACCHK010000001.1"/>
</dbReference>
<organism evidence="4 5">
    <name type="scientific">Micromonospora jinlongensis</name>
    <dbReference type="NCBI Taxonomy" id="1287877"/>
    <lineage>
        <taxon>Bacteria</taxon>
        <taxon>Bacillati</taxon>
        <taxon>Actinomycetota</taxon>
        <taxon>Actinomycetes</taxon>
        <taxon>Micromonosporales</taxon>
        <taxon>Micromonosporaceae</taxon>
        <taxon>Micromonospora</taxon>
    </lineage>
</organism>
<evidence type="ECO:0000256" key="2">
    <source>
        <dbReference type="SAM" id="SignalP"/>
    </source>
</evidence>
<dbReference type="InterPro" id="IPR036691">
    <property type="entry name" value="Endo/exonu/phosph_ase_sf"/>
</dbReference>
<feature type="region of interest" description="Disordered" evidence="1">
    <location>
        <begin position="515"/>
        <end position="534"/>
    </location>
</feature>
<evidence type="ECO:0000313" key="5">
    <source>
        <dbReference type="Proteomes" id="UP000523545"/>
    </source>
</evidence>
<dbReference type="InterPro" id="IPR038081">
    <property type="entry name" value="CalX-like_sf"/>
</dbReference>
<keyword evidence="5" id="KW-1185">Reference proteome</keyword>
<feature type="region of interest" description="Disordered" evidence="1">
    <location>
        <begin position="314"/>
        <end position="341"/>
    </location>
</feature>
<feature type="domain" description="LTD" evidence="3">
    <location>
        <begin position="23"/>
        <end position="141"/>
    </location>
</feature>
<keyword evidence="2" id="KW-0732">Signal</keyword>
<dbReference type="PANTHER" id="PTHR42834:SF1">
    <property type="entry name" value="ENDONUCLEASE_EXONUCLEASE_PHOSPHATASE FAMILY PROTEIN (AFU_ORTHOLOGUE AFUA_3G09210)"/>
    <property type="match status" value="1"/>
</dbReference>